<dbReference type="AlphaFoldDB" id="A0AA36EBF7"/>
<feature type="region of interest" description="Disordered" evidence="1">
    <location>
        <begin position="1"/>
        <end position="26"/>
    </location>
</feature>
<keyword evidence="3" id="KW-1185">Reference proteome</keyword>
<name>A0AA36EBF7_LACSI</name>
<evidence type="ECO:0000313" key="2">
    <source>
        <dbReference type="EMBL" id="CAI9289828.1"/>
    </source>
</evidence>
<organism evidence="2 3">
    <name type="scientific">Lactuca saligna</name>
    <name type="common">Willowleaf lettuce</name>
    <dbReference type="NCBI Taxonomy" id="75948"/>
    <lineage>
        <taxon>Eukaryota</taxon>
        <taxon>Viridiplantae</taxon>
        <taxon>Streptophyta</taxon>
        <taxon>Embryophyta</taxon>
        <taxon>Tracheophyta</taxon>
        <taxon>Spermatophyta</taxon>
        <taxon>Magnoliopsida</taxon>
        <taxon>eudicotyledons</taxon>
        <taxon>Gunneridae</taxon>
        <taxon>Pentapetalae</taxon>
        <taxon>asterids</taxon>
        <taxon>campanulids</taxon>
        <taxon>Asterales</taxon>
        <taxon>Asteraceae</taxon>
        <taxon>Cichorioideae</taxon>
        <taxon>Cichorieae</taxon>
        <taxon>Lactucinae</taxon>
        <taxon>Lactuca</taxon>
    </lineage>
</organism>
<dbReference type="EMBL" id="OX465082">
    <property type="protein sequence ID" value="CAI9289828.1"/>
    <property type="molecule type" value="Genomic_DNA"/>
</dbReference>
<proteinExistence type="predicted"/>
<reference evidence="2" key="1">
    <citation type="submission" date="2023-04" db="EMBL/GenBank/DDBJ databases">
        <authorList>
            <person name="Vijverberg K."/>
            <person name="Xiong W."/>
            <person name="Schranz E."/>
        </authorList>
    </citation>
    <scope>NUCLEOTIDE SEQUENCE</scope>
</reference>
<gene>
    <name evidence="2" type="ORF">LSALG_LOCUS29051</name>
</gene>
<evidence type="ECO:0000256" key="1">
    <source>
        <dbReference type="SAM" id="MobiDB-lite"/>
    </source>
</evidence>
<dbReference type="Proteomes" id="UP001177003">
    <property type="component" value="Chromosome 6"/>
</dbReference>
<dbReference type="Gene3D" id="1.25.40.10">
    <property type="entry name" value="Tetratricopeptide repeat domain"/>
    <property type="match status" value="1"/>
</dbReference>
<dbReference type="InterPro" id="IPR011990">
    <property type="entry name" value="TPR-like_helical_dom_sf"/>
</dbReference>
<accession>A0AA36EBF7</accession>
<evidence type="ECO:0000313" key="3">
    <source>
        <dbReference type="Proteomes" id="UP001177003"/>
    </source>
</evidence>
<protein>
    <submittedName>
        <fullName evidence="2">Uncharacterized protein</fullName>
    </submittedName>
</protein>
<sequence>MVVAPTSHHLQPQHDRPSPPFLPSIATLPSSPSPPLSYSMFVSESKNVGFLFVYFKVGMLDPPREEVREVEASIEYNCRHEGPGNYGQLPLVKPYMVAVQSNNVSAVNKEFNEVYVEEEDYDRLLNCDVMILIDAYGLLEIESWMPCLKGLSPF</sequence>